<reference evidence="3" key="1">
    <citation type="submission" date="2017-09" db="EMBL/GenBank/DDBJ databases">
        <authorList>
            <person name="Varghese N."/>
            <person name="Submissions S."/>
        </authorList>
    </citation>
    <scope>NUCLEOTIDE SEQUENCE [LARGE SCALE GENOMIC DNA]</scope>
    <source>
        <strain evidence="3">JKS000234</strain>
    </source>
</reference>
<keyword evidence="3" id="KW-1185">Reference proteome</keyword>
<dbReference type="RefSeq" id="WP_097098108.1">
    <property type="nucleotide sequence ID" value="NZ_OCMY01000002.1"/>
</dbReference>
<dbReference type="OrthoDB" id="6539464at2"/>
<evidence type="ECO:0000313" key="2">
    <source>
        <dbReference type="EMBL" id="SOD60335.1"/>
    </source>
</evidence>
<evidence type="ECO:0000313" key="3">
    <source>
        <dbReference type="Proteomes" id="UP000219271"/>
    </source>
</evidence>
<feature type="compositionally biased region" description="Basic and acidic residues" evidence="1">
    <location>
        <begin position="80"/>
        <end position="92"/>
    </location>
</feature>
<organism evidence="2 3">
    <name type="scientific">Candidatus Pantoea floridensis</name>
    <dbReference type="NCBI Taxonomy" id="1938870"/>
    <lineage>
        <taxon>Bacteria</taxon>
        <taxon>Pseudomonadati</taxon>
        <taxon>Pseudomonadota</taxon>
        <taxon>Gammaproteobacteria</taxon>
        <taxon>Enterobacterales</taxon>
        <taxon>Erwiniaceae</taxon>
        <taxon>Pantoea</taxon>
    </lineage>
</organism>
<protein>
    <submittedName>
        <fullName evidence="2">Uncharacterized protein</fullName>
    </submittedName>
</protein>
<sequence>MILSEFMSKVNRWPDMHFTAIECEPRDMTHEIYAIDCTHQTMSRLLLCRTPDPQHAEEIVKRFNDWLLKSNRGRNKRRKQSDTHQRHAEKTLRELKALPTELATYHSANI</sequence>
<dbReference type="Proteomes" id="UP000219271">
    <property type="component" value="Unassembled WGS sequence"/>
</dbReference>
<feature type="region of interest" description="Disordered" evidence="1">
    <location>
        <begin position="71"/>
        <end position="92"/>
    </location>
</feature>
<dbReference type="EMBL" id="OCMY01000002">
    <property type="protein sequence ID" value="SOD60335.1"/>
    <property type="molecule type" value="Genomic_DNA"/>
</dbReference>
<evidence type="ECO:0000256" key="1">
    <source>
        <dbReference type="SAM" id="MobiDB-lite"/>
    </source>
</evidence>
<dbReference type="AlphaFoldDB" id="A0A286DNR2"/>
<gene>
    <name evidence="2" type="ORF">SAMN06273570_4663</name>
</gene>
<proteinExistence type="predicted"/>
<accession>A0A286DNR2</accession>
<name>A0A286DNR2_9GAMM</name>